<dbReference type="PROSITE" id="PS50110">
    <property type="entry name" value="RESPONSE_REGULATORY"/>
    <property type="match status" value="1"/>
</dbReference>
<evidence type="ECO:0000256" key="2">
    <source>
        <dbReference type="ARBA" id="ARBA00023012"/>
    </source>
</evidence>
<dbReference type="InterPro" id="IPR011006">
    <property type="entry name" value="CheY-like_superfamily"/>
</dbReference>
<gene>
    <name evidence="8" type="ORF">A2310_02275</name>
</gene>
<dbReference type="Pfam" id="PF00072">
    <property type="entry name" value="Response_reg"/>
    <property type="match status" value="1"/>
</dbReference>
<dbReference type="InterPro" id="IPR050595">
    <property type="entry name" value="Bact_response_regulator"/>
</dbReference>
<keyword evidence="5" id="KW-0804">Transcription</keyword>
<evidence type="ECO:0000313" key="9">
    <source>
        <dbReference type="Proteomes" id="UP000178417"/>
    </source>
</evidence>
<dbReference type="SUPFAM" id="SSF52172">
    <property type="entry name" value="CheY-like"/>
    <property type="match status" value="1"/>
</dbReference>
<dbReference type="Gene3D" id="3.40.50.2300">
    <property type="match status" value="1"/>
</dbReference>
<organism evidence="8 9">
    <name type="scientific">candidate division WOR-1 bacterium RIFOXYB2_FULL_37_13</name>
    <dbReference type="NCBI Taxonomy" id="1802579"/>
    <lineage>
        <taxon>Bacteria</taxon>
        <taxon>Bacillati</taxon>
        <taxon>Saganbacteria</taxon>
    </lineage>
</organism>
<protein>
    <recommendedName>
        <fullName evidence="7">Response regulatory domain-containing protein</fullName>
    </recommendedName>
</protein>
<dbReference type="GO" id="GO:0000160">
    <property type="term" value="P:phosphorelay signal transduction system"/>
    <property type="evidence" value="ECO:0007669"/>
    <property type="project" value="UniProtKB-KW"/>
</dbReference>
<keyword evidence="4" id="KW-0238">DNA-binding</keyword>
<feature type="modified residue" description="4-aspartylphosphate" evidence="6">
    <location>
        <position position="52"/>
    </location>
</feature>
<dbReference type="EMBL" id="MEUB01000038">
    <property type="protein sequence ID" value="OGC21607.1"/>
    <property type="molecule type" value="Genomic_DNA"/>
</dbReference>
<evidence type="ECO:0000259" key="7">
    <source>
        <dbReference type="PROSITE" id="PS50110"/>
    </source>
</evidence>
<dbReference type="STRING" id="1802579.A2310_02275"/>
<dbReference type="PANTHER" id="PTHR44591">
    <property type="entry name" value="STRESS RESPONSE REGULATOR PROTEIN 1"/>
    <property type="match status" value="1"/>
</dbReference>
<proteinExistence type="predicted"/>
<feature type="domain" description="Response regulatory" evidence="7">
    <location>
        <begin position="3"/>
        <end position="119"/>
    </location>
</feature>
<evidence type="ECO:0000256" key="5">
    <source>
        <dbReference type="ARBA" id="ARBA00023163"/>
    </source>
</evidence>
<dbReference type="AlphaFoldDB" id="A0A1F4SMM1"/>
<evidence type="ECO:0000256" key="4">
    <source>
        <dbReference type="ARBA" id="ARBA00023125"/>
    </source>
</evidence>
<dbReference type="GO" id="GO:0003677">
    <property type="term" value="F:DNA binding"/>
    <property type="evidence" value="ECO:0007669"/>
    <property type="project" value="UniProtKB-KW"/>
</dbReference>
<dbReference type="InterPro" id="IPR001789">
    <property type="entry name" value="Sig_transdc_resp-reg_receiver"/>
</dbReference>
<keyword evidence="1 6" id="KW-0597">Phosphoprotein</keyword>
<evidence type="ECO:0000256" key="6">
    <source>
        <dbReference type="PROSITE-ProRule" id="PRU00169"/>
    </source>
</evidence>
<sequence length="123" mass="13857">MPKILIIDDSPTIVEMARVVLEEAGYEVLKAQDGQEGLESARKEKPDIIILDVMLPKMDGYNVCRMLKFDDKHKNIPIIMFTAKTSLEDEKTAKEVGANGFLTKNFDPNQLLDVVKKHLEGKV</sequence>
<dbReference type="SMART" id="SM00448">
    <property type="entry name" value="REC"/>
    <property type="match status" value="1"/>
</dbReference>
<keyword evidence="2" id="KW-0902">Two-component regulatory system</keyword>
<reference evidence="8 9" key="1">
    <citation type="journal article" date="2016" name="Nat. Commun.">
        <title>Thousands of microbial genomes shed light on interconnected biogeochemical processes in an aquifer system.</title>
        <authorList>
            <person name="Anantharaman K."/>
            <person name="Brown C.T."/>
            <person name="Hug L.A."/>
            <person name="Sharon I."/>
            <person name="Castelle C.J."/>
            <person name="Probst A.J."/>
            <person name="Thomas B.C."/>
            <person name="Singh A."/>
            <person name="Wilkins M.J."/>
            <person name="Karaoz U."/>
            <person name="Brodie E.L."/>
            <person name="Williams K.H."/>
            <person name="Hubbard S.S."/>
            <person name="Banfield J.F."/>
        </authorList>
    </citation>
    <scope>NUCLEOTIDE SEQUENCE [LARGE SCALE GENOMIC DNA]</scope>
</reference>
<evidence type="ECO:0000313" key="8">
    <source>
        <dbReference type="EMBL" id="OGC21607.1"/>
    </source>
</evidence>
<dbReference type="Proteomes" id="UP000178417">
    <property type="component" value="Unassembled WGS sequence"/>
</dbReference>
<accession>A0A1F4SMM1</accession>
<name>A0A1F4SMM1_UNCSA</name>
<evidence type="ECO:0000256" key="3">
    <source>
        <dbReference type="ARBA" id="ARBA00023015"/>
    </source>
</evidence>
<evidence type="ECO:0000256" key="1">
    <source>
        <dbReference type="ARBA" id="ARBA00022553"/>
    </source>
</evidence>
<dbReference type="PANTHER" id="PTHR44591:SF3">
    <property type="entry name" value="RESPONSE REGULATORY DOMAIN-CONTAINING PROTEIN"/>
    <property type="match status" value="1"/>
</dbReference>
<dbReference type="FunFam" id="3.40.50.2300:FF:000001">
    <property type="entry name" value="DNA-binding response regulator PhoB"/>
    <property type="match status" value="1"/>
</dbReference>
<keyword evidence="3" id="KW-0805">Transcription regulation</keyword>
<comment type="caution">
    <text evidence="8">The sequence shown here is derived from an EMBL/GenBank/DDBJ whole genome shotgun (WGS) entry which is preliminary data.</text>
</comment>